<comment type="similarity">
    <text evidence="1">Belongs to the UPF0111 family.</text>
</comment>
<protein>
    <submittedName>
        <fullName evidence="2">DUF47 family protein</fullName>
    </submittedName>
</protein>
<gene>
    <name evidence="2" type="ORF">QS713_00025</name>
</gene>
<dbReference type="Pfam" id="PF01865">
    <property type="entry name" value="PhoU_div"/>
    <property type="match status" value="1"/>
</dbReference>
<evidence type="ECO:0000313" key="2">
    <source>
        <dbReference type="EMBL" id="MDT3766468.1"/>
    </source>
</evidence>
<comment type="caution">
    <text evidence="2">The sequence shown here is derived from an EMBL/GenBank/DDBJ whole genome shotgun (WGS) entry which is preliminary data.</text>
</comment>
<dbReference type="PANTHER" id="PTHR37298">
    <property type="entry name" value="UPF0111 PROTEIN YKAA"/>
    <property type="match status" value="1"/>
</dbReference>
<dbReference type="RefSeq" id="WP_284667182.1">
    <property type="nucleotide sequence ID" value="NZ_CP126963.1"/>
</dbReference>
<dbReference type="Gene3D" id="1.20.58.220">
    <property type="entry name" value="Phosphate transport system protein phou homolog 2, domain 2"/>
    <property type="match status" value="1"/>
</dbReference>
<name>A0ABU3I7V6_9ACTO</name>
<dbReference type="InterPro" id="IPR038078">
    <property type="entry name" value="PhoU-like_sf"/>
</dbReference>
<sequence length="206" mass="23337">MRFSKSDGSNVFFDLLTTQANHLVRGAQLLARIHGARNEDRFNLRDELHEVEHLCDEALHELSSKINQTFVTPFDRDDLTFLAGKLDDCMDFMDEAGDLIVLYKVGDLPRGVVEQLNVIQRCADLTAQAMPKLKSLGGLRDYWIEINRLENEGDKAYRRVLSEVFDTYENAIEVIKVKDIVEALEKACDSFEGLANGIETIAIKES</sequence>
<evidence type="ECO:0000256" key="1">
    <source>
        <dbReference type="ARBA" id="ARBA00008591"/>
    </source>
</evidence>
<dbReference type="EMBL" id="JASXSX010000001">
    <property type="protein sequence ID" value="MDT3766468.1"/>
    <property type="molecule type" value="Genomic_DNA"/>
</dbReference>
<dbReference type="Proteomes" id="UP001247542">
    <property type="component" value="Unassembled WGS sequence"/>
</dbReference>
<accession>A0ABU3I7V6</accession>
<keyword evidence="3" id="KW-1185">Reference proteome</keyword>
<dbReference type="PANTHER" id="PTHR37298:SF1">
    <property type="entry name" value="UPF0111 PROTEIN YKAA"/>
    <property type="match status" value="1"/>
</dbReference>
<reference evidence="2 3" key="1">
    <citation type="submission" date="2023-06" db="EMBL/GenBank/DDBJ databases">
        <title>Draft genome sequence of Gleimia hominis type strain CCUG 57540T.</title>
        <authorList>
            <person name="Salva-Serra F."/>
            <person name="Cardew S."/>
            <person name="Jensie Markopoulos S."/>
            <person name="Ohlen M."/>
            <person name="Inganas E."/>
            <person name="Svensson-Stadler L."/>
            <person name="Moore E.R.B."/>
        </authorList>
    </citation>
    <scope>NUCLEOTIDE SEQUENCE [LARGE SCALE GENOMIC DNA]</scope>
    <source>
        <strain evidence="2 3">CCUG 57540</strain>
    </source>
</reference>
<organism evidence="2 3">
    <name type="scientific">Gleimia hominis</name>
    <dbReference type="NCBI Taxonomy" id="595468"/>
    <lineage>
        <taxon>Bacteria</taxon>
        <taxon>Bacillati</taxon>
        <taxon>Actinomycetota</taxon>
        <taxon>Actinomycetes</taxon>
        <taxon>Actinomycetales</taxon>
        <taxon>Actinomycetaceae</taxon>
        <taxon>Gleimia</taxon>
    </lineage>
</organism>
<proteinExistence type="inferred from homology"/>
<evidence type="ECO:0000313" key="3">
    <source>
        <dbReference type="Proteomes" id="UP001247542"/>
    </source>
</evidence>
<dbReference type="InterPro" id="IPR018445">
    <property type="entry name" value="Put_Phosphate_transp_reg"/>
</dbReference>
<dbReference type="InterPro" id="IPR052912">
    <property type="entry name" value="UPF0111_domain"/>
</dbReference>